<dbReference type="InterPro" id="IPR008030">
    <property type="entry name" value="NmrA-like"/>
</dbReference>
<dbReference type="EMBL" id="JAGPXD010000005">
    <property type="protein sequence ID" value="KAH7353662.1"/>
    <property type="molecule type" value="Genomic_DNA"/>
</dbReference>
<evidence type="ECO:0000256" key="2">
    <source>
        <dbReference type="ARBA" id="ARBA00023002"/>
    </source>
</evidence>
<dbReference type="PANTHER" id="PTHR47706">
    <property type="entry name" value="NMRA-LIKE FAMILY PROTEIN"/>
    <property type="match status" value="1"/>
</dbReference>
<dbReference type="OrthoDB" id="9984533at2759"/>
<dbReference type="AlphaFoldDB" id="A0A8K0X050"/>
<evidence type="ECO:0000259" key="3">
    <source>
        <dbReference type="Pfam" id="PF05368"/>
    </source>
</evidence>
<dbReference type="InterPro" id="IPR051609">
    <property type="entry name" value="NmrA/Isoflavone_reductase-like"/>
</dbReference>
<feature type="domain" description="NmrA-like" evidence="3">
    <location>
        <begin position="5"/>
        <end position="172"/>
    </location>
</feature>
<comment type="caution">
    <text evidence="4">The sequence shown here is derived from an EMBL/GenBank/DDBJ whole genome shotgun (WGS) entry which is preliminary data.</text>
</comment>
<dbReference type="InterPro" id="IPR036291">
    <property type="entry name" value="NAD(P)-bd_dom_sf"/>
</dbReference>
<keyword evidence="1" id="KW-0521">NADP</keyword>
<name>A0A8K0X050_9PEZI</name>
<proteinExistence type="predicted"/>
<dbReference type="SUPFAM" id="SSF51735">
    <property type="entry name" value="NAD(P)-binding Rossmann-fold domains"/>
    <property type="match status" value="1"/>
</dbReference>
<dbReference type="CDD" id="cd05259">
    <property type="entry name" value="PCBER_SDR_a"/>
    <property type="match status" value="1"/>
</dbReference>
<dbReference type="PANTHER" id="PTHR47706:SF10">
    <property type="entry name" value="NMRA-LIKE DOMAIN-CONTAINING PROTEIN"/>
    <property type="match status" value="1"/>
</dbReference>
<dbReference type="Gene3D" id="3.40.50.720">
    <property type="entry name" value="NAD(P)-binding Rossmann-like Domain"/>
    <property type="match status" value="1"/>
</dbReference>
<dbReference type="Proteomes" id="UP000813385">
    <property type="component" value="Unassembled WGS sequence"/>
</dbReference>
<sequence length="306" mass="32722">MSSLKNVLLIGAGGNLGVPVLKAFLKAGTYNISVLARKESTSVFPDGVQVFKADYTNESELHLAMKGQDVVISMVTGFAAGGQNILVDAAIAAGVKRFYPSEFGPPSRDAKFAALNHAVLPPKAATVDYLRTKEDQISWTSIVTGAFFDWALEKGFMGLDVASRKAGLIDGGASIFTACTLPYIADAILASLEQADETKNQYVFIGEFNISVKELLSAVEQVHGQKWTTEDLKSEDVAANGEKLLAEGNFWGVTELTRAGAFGKHGLGDNRPWGLWDKKLGLQRSGLKQAIGDVLSRLGEPVVALD</sequence>
<reference evidence="4" key="1">
    <citation type="journal article" date="2021" name="Nat. Commun.">
        <title>Genetic determinants of endophytism in the Arabidopsis root mycobiome.</title>
        <authorList>
            <person name="Mesny F."/>
            <person name="Miyauchi S."/>
            <person name="Thiergart T."/>
            <person name="Pickel B."/>
            <person name="Atanasova L."/>
            <person name="Karlsson M."/>
            <person name="Huettel B."/>
            <person name="Barry K.W."/>
            <person name="Haridas S."/>
            <person name="Chen C."/>
            <person name="Bauer D."/>
            <person name="Andreopoulos W."/>
            <person name="Pangilinan J."/>
            <person name="LaButti K."/>
            <person name="Riley R."/>
            <person name="Lipzen A."/>
            <person name="Clum A."/>
            <person name="Drula E."/>
            <person name="Henrissat B."/>
            <person name="Kohler A."/>
            <person name="Grigoriev I.V."/>
            <person name="Martin F.M."/>
            <person name="Hacquard S."/>
        </authorList>
    </citation>
    <scope>NUCLEOTIDE SEQUENCE</scope>
    <source>
        <strain evidence="4">MPI-CAGE-AT-0016</strain>
    </source>
</reference>
<dbReference type="Pfam" id="PF05368">
    <property type="entry name" value="NmrA"/>
    <property type="match status" value="1"/>
</dbReference>
<dbReference type="InterPro" id="IPR045312">
    <property type="entry name" value="PCBER-like"/>
</dbReference>
<evidence type="ECO:0000256" key="1">
    <source>
        <dbReference type="ARBA" id="ARBA00022857"/>
    </source>
</evidence>
<gene>
    <name evidence="4" type="ORF">B0T11DRAFT_331585</name>
</gene>
<evidence type="ECO:0000313" key="5">
    <source>
        <dbReference type="Proteomes" id="UP000813385"/>
    </source>
</evidence>
<organism evidence="4 5">
    <name type="scientific">Plectosphaerella cucumerina</name>
    <dbReference type="NCBI Taxonomy" id="40658"/>
    <lineage>
        <taxon>Eukaryota</taxon>
        <taxon>Fungi</taxon>
        <taxon>Dikarya</taxon>
        <taxon>Ascomycota</taxon>
        <taxon>Pezizomycotina</taxon>
        <taxon>Sordariomycetes</taxon>
        <taxon>Hypocreomycetidae</taxon>
        <taxon>Glomerellales</taxon>
        <taxon>Plectosphaerellaceae</taxon>
        <taxon>Plectosphaerella</taxon>
    </lineage>
</organism>
<evidence type="ECO:0000313" key="4">
    <source>
        <dbReference type="EMBL" id="KAH7353662.1"/>
    </source>
</evidence>
<keyword evidence="5" id="KW-1185">Reference proteome</keyword>
<accession>A0A8K0X050</accession>
<dbReference type="GO" id="GO:0016491">
    <property type="term" value="F:oxidoreductase activity"/>
    <property type="evidence" value="ECO:0007669"/>
    <property type="project" value="UniProtKB-KW"/>
</dbReference>
<keyword evidence="2" id="KW-0560">Oxidoreductase</keyword>
<protein>
    <submittedName>
        <fullName evidence="4">Isoflavone reductase family protein</fullName>
    </submittedName>
</protein>